<gene>
    <name evidence="1" type="ORF">LCGC14_1134800</name>
</gene>
<reference evidence="1" key="1">
    <citation type="journal article" date="2015" name="Nature">
        <title>Complex archaea that bridge the gap between prokaryotes and eukaryotes.</title>
        <authorList>
            <person name="Spang A."/>
            <person name="Saw J.H."/>
            <person name="Jorgensen S.L."/>
            <person name="Zaremba-Niedzwiedzka K."/>
            <person name="Martijn J."/>
            <person name="Lind A.E."/>
            <person name="van Eijk R."/>
            <person name="Schleper C."/>
            <person name="Guy L."/>
            <person name="Ettema T.J."/>
        </authorList>
    </citation>
    <scope>NUCLEOTIDE SEQUENCE</scope>
</reference>
<name>A0A0F9PI93_9ZZZZ</name>
<sequence>MVVETAVKKWPRPEDIQPQFPVRECGNCGYFLEDAPAKAMEKGFDSEGRLTYTDHCPNCGRGYAVWTEAISAPAPDPKPPMMEMTAENSLTEYEMEQEAAAPQGRPAPFRGAYYCVKCAKYHMEKSQIGKTHLKHKEAPDAPAD</sequence>
<protein>
    <submittedName>
        <fullName evidence="1">Uncharacterized protein</fullName>
    </submittedName>
</protein>
<comment type="caution">
    <text evidence="1">The sequence shown here is derived from an EMBL/GenBank/DDBJ whole genome shotgun (WGS) entry which is preliminary data.</text>
</comment>
<dbReference type="EMBL" id="LAZR01005340">
    <property type="protein sequence ID" value="KKN00741.1"/>
    <property type="molecule type" value="Genomic_DNA"/>
</dbReference>
<organism evidence="1">
    <name type="scientific">marine sediment metagenome</name>
    <dbReference type="NCBI Taxonomy" id="412755"/>
    <lineage>
        <taxon>unclassified sequences</taxon>
        <taxon>metagenomes</taxon>
        <taxon>ecological metagenomes</taxon>
    </lineage>
</organism>
<accession>A0A0F9PI93</accession>
<dbReference type="AlphaFoldDB" id="A0A0F9PI93"/>
<proteinExistence type="predicted"/>
<evidence type="ECO:0000313" key="1">
    <source>
        <dbReference type="EMBL" id="KKN00741.1"/>
    </source>
</evidence>